<dbReference type="EMBL" id="JAHIBW010000025">
    <property type="protein sequence ID" value="KAG7297962.1"/>
    <property type="molecule type" value="Genomic_DNA"/>
</dbReference>
<gene>
    <name evidence="2" type="ORF">JYU34_018716</name>
</gene>
<accession>A0ABQ7PYE4</accession>
<evidence type="ECO:0000313" key="2">
    <source>
        <dbReference type="EMBL" id="KAG7297962.1"/>
    </source>
</evidence>
<feature type="signal peptide" evidence="1">
    <location>
        <begin position="1"/>
        <end position="17"/>
    </location>
</feature>
<evidence type="ECO:0008006" key="4">
    <source>
        <dbReference type="Google" id="ProtNLM"/>
    </source>
</evidence>
<sequence>MIGITLITVSIAVIIDAQKPTFRILAPQFVCPKDDKAIIEKPEETVIMVQTTAGQDLDMRWTVRWTPLQQPSQRDTLMVWRAVRALEAKLNAPQPVPYVYVIENEELLRGVDFKFTVTGSSHGVTSDPKTFHIDNSAGDSKLQHVEGRADLFSISLLGSQVAYADVEYVLEALVTMCTPTEDYHFQWTVQTVSTDAQVDVSSERGARLSVPAMSMVADQAYNAQVDVIKTSSGAFLTHAILPFSVLRRGLEVYLSADQLAVSVDTPFYLEASVFSHDFYADDLRHEWSCVRNGEPCDFFTNEDSNEVLIEPGIPEAGKYEISVTVTVKDEFGSAKMIVEAVESVLPVSPVARVVNAGAQVSLTVNATRVAPSCSLTWYFMAEEQLHTSLGEGNCSGSECQHGVPLTETLTIYSLEENFLNELADFSNETEWRQVTAEMAGNAGRARILAECGCSLALGCTTQGFVYADVMFQVNTIPMPGIIMVSPPIGVALESIHRISTLAVVDPDTPLKYSFYCGLGAENSLLLGFYYEHLSIETFLPYVEGGTEVWVEVCDARDACQRGPSSLVQLSLGQGRTVSALIESARGYLRRCEVMMLQRTAVAGLVTYINTNLEEILGQFSASLTEMLSSAEAEACKAKRFRDFDDLLHSLVTVGFEIN</sequence>
<dbReference type="Proteomes" id="UP000823941">
    <property type="component" value="Chromosome 25"/>
</dbReference>
<name>A0ABQ7PYE4_PLUXY</name>
<keyword evidence="3" id="KW-1185">Reference proteome</keyword>
<evidence type="ECO:0000256" key="1">
    <source>
        <dbReference type="SAM" id="SignalP"/>
    </source>
</evidence>
<proteinExistence type="predicted"/>
<protein>
    <recommendedName>
        <fullName evidence="4">PKD/REJ-like domain-containing protein</fullName>
    </recommendedName>
</protein>
<feature type="chain" id="PRO_5045828364" description="PKD/REJ-like domain-containing protein" evidence="1">
    <location>
        <begin position="18"/>
        <end position="658"/>
    </location>
</feature>
<comment type="caution">
    <text evidence="2">The sequence shown here is derived from an EMBL/GenBank/DDBJ whole genome shotgun (WGS) entry which is preliminary data.</text>
</comment>
<reference evidence="2 3" key="1">
    <citation type="submission" date="2021-06" db="EMBL/GenBank/DDBJ databases">
        <title>A haploid diamondback moth (Plutella xylostella L.) genome assembly resolves 31 chromosomes and identifies a diamide resistance mutation.</title>
        <authorList>
            <person name="Ward C.M."/>
            <person name="Perry K.D."/>
            <person name="Baker G."/>
            <person name="Powis K."/>
            <person name="Heckel D.G."/>
            <person name="Baxter S.W."/>
        </authorList>
    </citation>
    <scope>NUCLEOTIDE SEQUENCE [LARGE SCALE GENOMIC DNA]</scope>
    <source>
        <strain evidence="2 3">LV</strain>
        <tissue evidence="2">Single pupa</tissue>
    </source>
</reference>
<evidence type="ECO:0000313" key="3">
    <source>
        <dbReference type="Proteomes" id="UP000823941"/>
    </source>
</evidence>
<organism evidence="2 3">
    <name type="scientific">Plutella xylostella</name>
    <name type="common">Diamondback moth</name>
    <name type="synonym">Plutella maculipennis</name>
    <dbReference type="NCBI Taxonomy" id="51655"/>
    <lineage>
        <taxon>Eukaryota</taxon>
        <taxon>Metazoa</taxon>
        <taxon>Ecdysozoa</taxon>
        <taxon>Arthropoda</taxon>
        <taxon>Hexapoda</taxon>
        <taxon>Insecta</taxon>
        <taxon>Pterygota</taxon>
        <taxon>Neoptera</taxon>
        <taxon>Endopterygota</taxon>
        <taxon>Lepidoptera</taxon>
        <taxon>Glossata</taxon>
        <taxon>Ditrysia</taxon>
        <taxon>Yponomeutoidea</taxon>
        <taxon>Plutellidae</taxon>
        <taxon>Plutella</taxon>
    </lineage>
</organism>
<keyword evidence="1" id="KW-0732">Signal</keyword>